<organism evidence="3">
    <name type="scientific">Timema poppense</name>
    <name type="common">Walking stick</name>
    <dbReference type="NCBI Taxonomy" id="170557"/>
    <lineage>
        <taxon>Eukaryota</taxon>
        <taxon>Metazoa</taxon>
        <taxon>Ecdysozoa</taxon>
        <taxon>Arthropoda</taxon>
        <taxon>Hexapoda</taxon>
        <taxon>Insecta</taxon>
        <taxon>Pterygota</taxon>
        <taxon>Neoptera</taxon>
        <taxon>Polyneoptera</taxon>
        <taxon>Phasmatodea</taxon>
        <taxon>Timematodea</taxon>
        <taxon>Timematoidea</taxon>
        <taxon>Timematidae</taxon>
        <taxon>Timema</taxon>
    </lineage>
</organism>
<keyword evidence="2" id="KW-0472">Membrane</keyword>
<keyword evidence="2" id="KW-0812">Transmembrane</keyword>
<keyword evidence="2" id="KW-1133">Transmembrane helix</keyword>
<feature type="transmembrane region" description="Helical" evidence="2">
    <location>
        <begin position="6"/>
        <end position="27"/>
    </location>
</feature>
<evidence type="ECO:0000256" key="2">
    <source>
        <dbReference type="SAM" id="Phobius"/>
    </source>
</evidence>
<sequence>MRLTKTYHQTILLSIVGYGACIWAHILKNVVPARTIREIQRNILLRLSGAYRTVTTDAMIVTLGVWPLDLLIRRKGVGYWLKKNKLEKVKMLTTREVKNAGKAEVALLSEWQKRLEESKTGRRTFKLFPNVVKRGFINSSESVCGPEGTPGYVVLECFQNQEVRRLFQLGIQVRLLGHILRDPVMWKLLDAITSEVSDKARNDYLTALNEARDRRPRLDRQELQNRTDDRDNDDDGRVSGTETNTSGTYRSGYFGISRGLKYSRKALSRWDSTRTQEKTLSRLIPSLGNKRKGLRQLGLLSKEGKRWLFGSPLVTIGLRVGLKMLVMNIYLTYQTSSSCSLGKDVRKSPYFWPPYPLIGSKDEAIKPPTFWPPNSCVLSKEGIKEREQFLSSSIRGASSLREGLKEAEHFELPQVMSSSRESLREDGSFEISRVTSLLRGELREAAPFETHHARHPPGESKELHDLKTLQVEPTAGTAKNRKTNNSKTDATLSKVSDFCAGGLGFNPCSRHRFI</sequence>
<accession>A0A7R9CS73</accession>
<protein>
    <submittedName>
        <fullName evidence="3">Uncharacterized protein</fullName>
    </submittedName>
</protein>
<evidence type="ECO:0000313" key="3">
    <source>
        <dbReference type="EMBL" id="CAD7401209.1"/>
    </source>
</evidence>
<name>A0A7R9CS73_TIMPO</name>
<gene>
    <name evidence="3" type="ORF">TPSB3V08_LOCUS2981</name>
</gene>
<dbReference type="EMBL" id="OD001255">
    <property type="protein sequence ID" value="CAD7401209.1"/>
    <property type="molecule type" value="Genomic_DNA"/>
</dbReference>
<dbReference type="AlphaFoldDB" id="A0A7R9CS73"/>
<evidence type="ECO:0000256" key="1">
    <source>
        <dbReference type="SAM" id="MobiDB-lite"/>
    </source>
</evidence>
<feature type="region of interest" description="Disordered" evidence="1">
    <location>
        <begin position="215"/>
        <end position="246"/>
    </location>
</feature>
<feature type="compositionally biased region" description="Basic and acidic residues" evidence="1">
    <location>
        <begin position="215"/>
        <end position="229"/>
    </location>
</feature>
<reference evidence="3" key="1">
    <citation type="submission" date="2020-11" db="EMBL/GenBank/DDBJ databases">
        <authorList>
            <person name="Tran Van P."/>
        </authorList>
    </citation>
    <scope>NUCLEOTIDE SEQUENCE</scope>
</reference>
<proteinExistence type="predicted"/>